<feature type="transmembrane region" description="Helical" evidence="2">
    <location>
        <begin position="711"/>
        <end position="729"/>
    </location>
</feature>
<dbReference type="PROSITE" id="PS50109">
    <property type="entry name" value="HIS_KIN"/>
    <property type="match status" value="1"/>
</dbReference>
<dbReference type="EMBL" id="FRAV01000014">
    <property type="protein sequence ID" value="SHL22113.1"/>
    <property type="molecule type" value="Genomic_DNA"/>
</dbReference>
<protein>
    <submittedName>
        <fullName evidence="4">Signal transduction histidine kinase</fullName>
    </submittedName>
</protein>
<dbReference type="SMART" id="SM00387">
    <property type="entry name" value="HATPase_c"/>
    <property type="match status" value="1"/>
</dbReference>
<evidence type="ECO:0000259" key="3">
    <source>
        <dbReference type="PROSITE" id="PS50109"/>
    </source>
</evidence>
<evidence type="ECO:0000313" key="5">
    <source>
        <dbReference type="Proteomes" id="UP000184364"/>
    </source>
</evidence>
<keyword evidence="4" id="KW-0808">Transferase</keyword>
<dbReference type="GO" id="GO:0000155">
    <property type="term" value="F:phosphorelay sensor kinase activity"/>
    <property type="evidence" value="ECO:0007669"/>
    <property type="project" value="InterPro"/>
</dbReference>
<dbReference type="SUPFAM" id="SSF55874">
    <property type="entry name" value="ATPase domain of HSP90 chaperone/DNA topoisomerase II/histidine kinase"/>
    <property type="match status" value="1"/>
</dbReference>
<evidence type="ECO:0000256" key="2">
    <source>
        <dbReference type="SAM" id="Phobius"/>
    </source>
</evidence>
<gene>
    <name evidence="4" type="ORF">SAMN05444267_101426</name>
</gene>
<keyword evidence="4" id="KW-0418">Kinase</keyword>
<dbReference type="InterPro" id="IPR036097">
    <property type="entry name" value="HisK_dim/P_sf"/>
</dbReference>
<proteinExistence type="predicted"/>
<dbReference type="Gene3D" id="2.60.40.10">
    <property type="entry name" value="Immunoglobulins"/>
    <property type="match status" value="1"/>
</dbReference>
<keyword evidence="5" id="KW-1185">Reference proteome</keyword>
<dbReference type="InterPro" id="IPR003594">
    <property type="entry name" value="HATPase_dom"/>
</dbReference>
<dbReference type="InterPro" id="IPR015943">
    <property type="entry name" value="WD40/YVTN_repeat-like_dom_sf"/>
</dbReference>
<organism evidence="4 5">
    <name type="scientific">Chryseobacterium polytrichastri</name>
    <dbReference type="NCBI Taxonomy" id="1302687"/>
    <lineage>
        <taxon>Bacteria</taxon>
        <taxon>Pseudomonadati</taxon>
        <taxon>Bacteroidota</taxon>
        <taxon>Flavobacteriia</taxon>
        <taxon>Flavobacteriales</taxon>
        <taxon>Weeksellaceae</taxon>
        <taxon>Chryseobacterium group</taxon>
        <taxon>Chryseobacterium</taxon>
    </lineage>
</organism>
<dbReference type="PANTHER" id="PTHR43547">
    <property type="entry name" value="TWO-COMPONENT HISTIDINE KINASE"/>
    <property type="match status" value="1"/>
</dbReference>
<dbReference type="STRING" id="1302687.SAMN05444267_101426"/>
<dbReference type="AlphaFoldDB" id="A0A1M6YVJ1"/>
<keyword evidence="2" id="KW-1133">Transmembrane helix</keyword>
<dbReference type="SUPFAM" id="SSF47384">
    <property type="entry name" value="Homodimeric domain of signal transducing histidine kinase"/>
    <property type="match status" value="1"/>
</dbReference>
<dbReference type="SUPFAM" id="SSF50978">
    <property type="entry name" value="WD40 repeat-like"/>
    <property type="match status" value="1"/>
</dbReference>
<evidence type="ECO:0000256" key="1">
    <source>
        <dbReference type="ARBA" id="ARBA00022553"/>
    </source>
</evidence>
<reference evidence="5" key="1">
    <citation type="submission" date="2016-11" db="EMBL/GenBank/DDBJ databases">
        <authorList>
            <person name="Varghese N."/>
            <person name="Submissions S."/>
        </authorList>
    </citation>
    <scope>NUCLEOTIDE SEQUENCE [LARGE SCALE GENOMIC DNA]</scope>
    <source>
        <strain evidence="5">DSM 26899</strain>
    </source>
</reference>
<dbReference type="InterPro" id="IPR036890">
    <property type="entry name" value="HATPase_C_sf"/>
</dbReference>
<evidence type="ECO:0000313" key="4">
    <source>
        <dbReference type="EMBL" id="SHL22113.1"/>
    </source>
</evidence>
<name>A0A1M6YVJ1_9FLAO</name>
<dbReference type="Pfam" id="PF07494">
    <property type="entry name" value="Reg_prop"/>
    <property type="match status" value="2"/>
</dbReference>
<sequence length="990" mass="115627">MRFSLLLIFFLFSYSDAQYSSIWFDTDNELPQNSIKDIVKDKYGFIWLSTDNGIVKYDGNQFVIAKNRDLTNYYFGIFVGNIQQDSILNYNSLDDNSTLINKRKFTVNDALKTQSTTYRKGKKYTNFYLFSKHRLNKDENYFIRLSSGTYYFHKDVIIYENSSKQVTSISLHFDLEYLKKMFVHDDVLFLVNSSEKKVLVFNKGILQSLKSHPLYTDPESKFYWNMLNKQVFVVNKDKIYKSDYHNGQLKASELISYKNFGHYSFCSMYYDKEYNTLYLGSYSRGLNVLKLNSFLVSRKNDAFDSNIYYASLAFDNNTVITEKGNVLNQKSEAQNYNFQEGYKDKRSSMIYDSAGNILFDNDGKLVRRYKNTGYKTSETFHFKYEVKDVYKSQDLYMLSMADKNNSYLAIFKDENFKKIKKLFRFKNNLSNIIHYDKTHLLVGNKNGLFMISLENDKIQIIKGSQNIPIKTMTKTSDGRIWITTMSKGLFLLKGNQLIGMPIDPNKFMLSAHCILEDKNGGMWISTNNGVIKVMENQLIQYAENKKNKVYYYRYTKKDGFITNEFNGSCVPCGNILKNGYFVFPSLEGMVFFKPENVKTYYPDPKTIYVERAKVNGIDIPFKDTLKISNEFKNGEILIDFPYYANRENIYIETNLSNNSNDWNRVENSKFVINDLQPGEYALKVRVLISPNGNFFHKTISFIIEPKFYQTFLFRASIIILFVLLILWIINVRTSLLKSKNNVLKKIVFAKDDKLKEASINLEKTKEILKNETEYQKKIIETISHDIATPIKYLSNLSKNLYETDDIDLQRKYFDSIYKSSAELYKFTLGLREYSNLYRDEIKSEDEYYDIFELFESKVKLFREMALLNNTKVYNIADHSIKINVNKNAVSVIVHNLLDNAVKNTQNGKIIIDAEYENESVIIKISDSGRGISQEQIDYYRNIVENLYNEEISLKKYGLGLHVVLHFVRKIGGGITFQKNDPKGTLVEVTI</sequence>
<dbReference type="Pfam" id="PF02518">
    <property type="entry name" value="HATPase_c"/>
    <property type="match status" value="1"/>
</dbReference>
<dbReference type="OrthoDB" id="8676692at2"/>
<dbReference type="InterPro" id="IPR005467">
    <property type="entry name" value="His_kinase_dom"/>
</dbReference>
<dbReference type="Gene3D" id="2.130.10.10">
    <property type="entry name" value="YVTN repeat-like/Quinoprotein amine dehydrogenase"/>
    <property type="match status" value="2"/>
</dbReference>
<dbReference type="InterPro" id="IPR011110">
    <property type="entry name" value="Reg_prop"/>
</dbReference>
<dbReference type="Gene3D" id="1.10.287.130">
    <property type="match status" value="1"/>
</dbReference>
<accession>A0A1M6YVJ1</accession>
<dbReference type="InterPro" id="IPR036322">
    <property type="entry name" value="WD40_repeat_dom_sf"/>
</dbReference>
<dbReference type="InterPro" id="IPR013783">
    <property type="entry name" value="Ig-like_fold"/>
</dbReference>
<dbReference type="Proteomes" id="UP000184364">
    <property type="component" value="Unassembled WGS sequence"/>
</dbReference>
<keyword evidence="1" id="KW-0597">Phosphoprotein</keyword>
<dbReference type="RefSeq" id="WP_073292847.1">
    <property type="nucleotide sequence ID" value="NZ_FRAV01000014.1"/>
</dbReference>
<dbReference type="PANTHER" id="PTHR43547:SF2">
    <property type="entry name" value="HYBRID SIGNAL TRANSDUCTION HISTIDINE KINASE C"/>
    <property type="match status" value="1"/>
</dbReference>
<dbReference type="Gene3D" id="3.30.565.10">
    <property type="entry name" value="Histidine kinase-like ATPase, C-terminal domain"/>
    <property type="match status" value="1"/>
</dbReference>
<keyword evidence="2" id="KW-0812">Transmembrane</keyword>
<feature type="domain" description="Histidine kinase" evidence="3">
    <location>
        <begin position="781"/>
        <end position="990"/>
    </location>
</feature>
<keyword evidence="2" id="KW-0472">Membrane</keyword>